<proteinExistence type="predicted"/>
<sequence length="368" mass="38635">MTEQVPLSEYLASLPHKVGYQLDERHVAAAAVSADGRPGPLAAVQWDTSVASDRALAEEVAATLARVARDSGYERFLIVGYGPDGAERAGLLSDALLATADLPEPLRVHVDHDTWRVQLPGSEQWSPAQPLPDLSAAAVLEGTPLPASSREELAHRFDPLPEPLYGDVAARDAALFADSAPSFRADVAVRSLHHLAVPGQSADRDRMATLAHLTAAGPAAVRDAVLVAAADDPARTDALVRTYRAAPEQHRPALATTAAAAVYLGGGQSPAIEAILRHADREGPNAALTRLVEAAKNQGINPHEIRREIGSGVATQLDEADARWHQSRSSAVRSASFPTTARSVGADAAAAAYRPAPGGRSTGPEVER</sequence>
<gene>
    <name evidence="2" type="ORF">N864_23135</name>
</gene>
<comment type="caution">
    <text evidence="2">The sequence shown here is derived from an EMBL/GenBank/DDBJ whole genome shotgun (WGS) entry which is preliminary data.</text>
</comment>
<organism evidence="2 3">
    <name type="scientific">Intrasporangium chromatireducens Q5-1</name>
    <dbReference type="NCBI Taxonomy" id="584657"/>
    <lineage>
        <taxon>Bacteria</taxon>
        <taxon>Bacillati</taxon>
        <taxon>Actinomycetota</taxon>
        <taxon>Actinomycetes</taxon>
        <taxon>Micrococcales</taxon>
        <taxon>Intrasporangiaceae</taxon>
        <taxon>Intrasporangium</taxon>
    </lineage>
</organism>
<feature type="compositionally biased region" description="Low complexity" evidence="1">
    <location>
        <begin position="341"/>
        <end position="359"/>
    </location>
</feature>
<dbReference type="RefSeq" id="WP_034715861.1">
    <property type="nucleotide sequence ID" value="NZ_AWQS01000059.1"/>
</dbReference>
<dbReference type="Proteomes" id="UP000019494">
    <property type="component" value="Unassembled WGS sequence"/>
</dbReference>
<dbReference type="AlphaFoldDB" id="W9GN21"/>
<dbReference type="OrthoDB" id="5145413at2"/>
<keyword evidence="3" id="KW-1185">Reference proteome</keyword>
<evidence type="ECO:0000313" key="2">
    <source>
        <dbReference type="EMBL" id="EWT06228.1"/>
    </source>
</evidence>
<evidence type="ECO:0000313" key="3">
    <source>
        <dbReference type="Proteomes" id="UP000019494"/>
    </source>
</evidence>
<dbReference type="EMBL" id="AWQS01000059">
    <property type="protein sequence ID" value="EWT06228.1"/>
    <property type="molecule type" value="Genomic_DNA"/>
</dbReference>
<protein>
    <recommendedName>
        <fullName evidence="4">DUF4192 domain-containing protein</fullName>
    </recommendedName>
</protein>
<name>W9GN21_9MICO</name>
<accession>W9GN21</accession>
<feature type="region of interest" description="Disordered" evidence="1">
    <location>
        <begin position="335"/>
        <end position="368"/>
    </location>
</feature>
<reference evidence="3" key="1">
    <citation type="submission" date="2013-08" db="EMBL/GenBank/DDBJ databases">
        <title>Intrasporangium oryzae NRRL B-24470.</title>
        <authorList>
            <person name="Liu H."/>
            <person name="Wang G."/>
        </authorList>
    </citation>
    <scope>NUCLEOTIDE SEQUENCE [LARGE SCALE GENOMIC DNA]</scope>
    <source>
        <strain evidence="3">Q5-1</strain>
    </source>
</reference>
<evidence type="ECO:0000256" key="1">
    <source>
        <dbReference type="SAM" id="MobiDB-lite"/>
    </source>
</evidence>
<evidence type="ECO:0008006" key="4">
    <source>
        <dbReference type="Google" id="ProtNLM"/>
    </source>
</evidence>